<gene>
    <name evidence="1" type="ORF">SU32_16795</name>
</gene>
<name>A0A0N0E6D0_9HYPH</name>
<dbReference type="EMBL" id="JXMU01000045">
    <property type="protein sequence ID" value="KPA99887.1"/>
    <property type="molecule type" value="Genomic_DNA"/>
</dbReference>
<protein>
    <submittedName>
        <fullName evidence="1">Uncharacterized protein</fullName>
    </submittedName>
</protein>
<reference evidence="1 2" key="1">
    <citation type="submission" date="2015-01" db="EMBL/GenBank/DDBJ databases">
        <title>Ahrensia donghaiensis sp. nov., a novel dimethylsulphoniopropionate-cleavage bacterium isolated from seawater and emended descriptions of the genus Ahrensia and Ahrensia kielensis.</title>
        <authorList>
            <person name="Liu J."/>
        </authorList>
    </citation>
    <scope>NUCLEOTIDE SEQUENCE [LARGE SCALE GENOMIC DNA]</scope>
    <source>
        <strain evidence="1 2">LZD062</strain>
    </source>
</reference>
<comment type="caution">
    <text evidence="1">The sequence shown here is derived from an EMBL/GenBank/DDBJ whole genome shotgun (WGS) entry which is preliminary data.</text>
</comment>
<evidence type="ECO:0000313" key="2">
    <source>
        <dbReference type="Proteomes" id="UP000038011"/>
    </source>
</evidence>
<evidence type="ECO:0000313" key="1">
    <source>
        <dbReference type="EMBL" id="KPA99887.1"/>
    </source>
</evidence>
<sequence length="421" mass="49013">MIPQSTHPFSDIAFSLYQFIERLFTRACKEGVRDLYFLSREGWDLKELFEIFQNKNNISVPIRTHYLEASRRSSFLPSLGPLADETFEVLFRQYRAMSLESFLNSLGLEVHSAIICEGLGVDEAGYRQRRDDLPKDPIFEKLKGLAVFQQIYESERENRSAALAQYVASFTDGALPEKLTLVDVGWKGSIQDNLYRWLSQQKDEHAQVHGFYIGLNASGAMDERNVKTGLMFEGIHGHSRGYNILNENRSLFEVLLPARHGGPYSYEVDTKEKKPVVLHEPYYEEEMVATEIQPIVVEIFEKFRAIASHQTHSPLPDETLFKLTCKRHFRMVFNPSQAEMDWLSRIHHRENFGVFEESALSPDTNASSLIERLRFTYRLVLRTRPREIGFWPYLSLKRRAFYGVSTAYRVLRKWQERSLKC</sequence>
<keyword evidence="2" id="KW-1185">Reference proteome</keyword>
<dbReference type="STRING" id="1514904.SU32_16795"/>
<dbReference type="AlphaFoldDB" id="A0A0N0E6D0"/>
<dbReference type="Proteomes" id="UP000038011">
    <property type="component" value="Unassembled WGS sequence"/>
</dbReference>
<organism evidence="1 2">
    <name type="scientific">Ahrensia marina</name>
    <dbReference type="NCBI Taxonomy" id="1514904"/>
    <lineage>
        <taxon>Bacteria</taxon>
        <taxon>Pseudomonadati</taxon>
        <taxon>Pseudomonadota</taxon>
        <taxon>Alphaproteobacteria</taxon>
        <taxon>Hyphomicrobiales</taxon>
        <taxon>Ahrensiaceae</taxon>
        <taxon>Ahrensia</taxon>
    </lineage>
</organism>
<dbReference type="PATRIC" id="fig|1514904.3.peg.2818"/>
<proteinExistence type="predicted"/>
<accession>A0A0N0E6D0</accession>